<protein>
    <submittedName>
        <fullName evidence="1">Zinc finger protein CONSTANS-like 16-like</fullName>
    </submittedName>
</protein>
<gene>
    <name evidence="1" type="ORF">G2W53_036470</name>
</gene>
<accession>A0A834SU00</accession>
<keyword evidence="2" id="KW-1185">Reference proteome</keyword>
<reference evidence="1" key="1">
    <citation type="submission" date="2020-09" db="EMBL/GenBank/DDBJ databases">
        <title>Genome-Enabled Discovery of Anthraquinone Biosynthesis in Senna tora.</title>
        <authorList>
            <person name="Kang S.-H."/>
            <person name="Pandey R.P."/>
            <person name="Lee C.-M."/>
            <person name="Sim J.-S."/>
            <person name="Jeong J.-T."/>
            <person name="Choi B.-S."/>
            <person name="Jung M."/>
            <person name="Ginzburg D."/>
            <person name="Zhao K."/>
            <person name="Won S.Y."/>
            <person name="Oh T.-J."/>
            <person name="Yu Y."/>
            <person name="Kim N.-H."/>
            <person name="Lee O.R."/>
            <person name="Lee T.-H."/>
            <person name="Bashyal P."/>
            <person name="Kim T.-S."/>
            <person name="Lee W.-H."/>
            <person name="Kawkins C."/>
            <person name="Kim C.-K."/>
            <person name="Kim J.S."/>
            <person name="Ahn B.O."/>
            <person name="Rhee S.Y."/>
            <person name="Sohng J.K."/>
        </authorList>
    </citation>
    <scope>NUCLEOTIDE SEQUENCE</scope>
    <source>
        <tissue evidence="1">Leaf</tissue>
    </source>
</reference>
<dbReference type="AlphaFoldDB" id="A0A834SU00"/>
<sequence length="202" mass="22490">MELAEFAADVESLLGRGLENECIGMEELDPEECWPDHCVKISCKISKILLKDRKTLYQTSLFHVTIFWAPAFVDIKSVMEGHASEEYAENSRIPTKVVNETLRLGIVVRRCEVATIRSSIEISASPLKWRIYGAVNNVNQDEKEEDEIEIGSPTYVKQVAVAHIGMDGPLANAPSLALYGHFTLCGSTIGLDIKPSECQKDY</sequence>
<name>A0A834SU00_9FABA</name>
<proteinExistence type="predicted"/>
<dbReference type="EMBL" id="JAAIUW010000011">
    <property type="protein sequence ID" value="KAF7809727.1"/>
    <property type="molecule type" value="Genomic_DNA"/>
</dbReference>
<evidence type="ECO:0000313" key="2">
    <source>
        <dbReference type="Proteomes" id="UP000634136"/>
    </source>
</evidence>
<evidence type="ECO:0000313" key="1">
    <source>
        <dbReference type="EMBL" id="KAF7809727.1"/>
    </source>
</evidence>
<organism evidence="1 2">
    <name type="scientific">Senna tora</name>
    <dbReference type="NCBI Taxonomy" id="362788"/>
    <lineage>
        <taxon>Eukaryota</taxon>
        <taxon>Viridiplantae</taxon>
        <taxon>Streptophyta</taxon>
        <taxon>Embryophyta</taxon>
        <taxon>Tracheophyta</taxon>
        <taxon>Spermatophyta</taxon>
        <taxon>Magnoliopsida</taxon>
        <taxon>eudicotyledons</taxon>
        <taxon>Gunneridae</taxon>
        <taxon>Pentapetalae</taxon>
        <taxon>rosids</taxon>
        <taxon>fabids</taxon>
        <taxon>Fabales</taxon>
        <taxon>Fabaceae</taxon>
        <taxon>Caesalpinioideae</taxon>
        <taxon>Cassia clade</taxon>
        <taxon>Senna</taxon>
    </lineage>
</organism>
<comment type="caution">
    <text evidence="1">The sequence shown here is derived from an EMBL/GenBank/DDBJ whole genome shotgun (WGS) entry which is preliminary data.</text>
</comment>
<dbReference type="Proteomes" id="UP000634136">
    <property type="component" value="Unassembled WGS sequence"/>
</dbReference>